<feature type="region of interest" description="Disordered" evidence="5">
    <location>
        <begin position="233"/>
        <end position="264"/>
    </location>
</feature>
<keyword evidence="3" id="KW-0862">Zinc</keyword>
<dbReference type="PROSITE" id="PS51265">
    <property type="entry name" value="ZF_DBF4"/>
    <property type="match status" value="1"/>
</dbReference>
<accession>A0A267FNJ4</accession>
<proteinExistence type="predicted"/>
<evidence type="ECO:0000313" key="7">
    <source>
        <dbReference type="EMBL" id="PAA74425.1"/>
    </source>
</evidence>
<dbReference type="InterPro" id="IPR038545">
    <property type="entry name" value="Znf_DBF_sf"/>
</dbReference>
<feature type="non-terminal residue" evidence="8">
    <location>
        <position position="1"/>
    </location>
</feature>
<keyword evidence="9" id="KW-1185">Reference proteome</keyword>
<reference evidence="8 9" key="1">
    <citation type="submission" date="2017-06" db="EMBL/GenBank/DDBJ databases">
        <title>A platform for efficient transgenesis in Macrostomum lignano, a flatworm model organism for stem cell research.</title>
        <authorList>
            <person name="Berezikov E."/>
        </authorList>
    </citation>
    <scope>NUCLEOTIDE SEQUENCE [LARGE SCALE GENOMIC DNA]</scope>
    <source>
        <strain evidence="8">DV1</strain>
        <tissue evidence="8">Whole organism</tissue>
    </source>
</reference>
<dbReference type="InterPro" id="IPR006572">
    <property type="entry name" value="Znf_DBF"/>
</dbReference>
<protein>
    <recommendedName>
        <fullName evidence="6">DBF4-type domain-containing protein</fullName>
    </recommendedName>
</protein>
<evidence type="ECO:0000256" key="1">
    <source>
        <dbReference type="ARBA" id="ARBA00022723"/>
    </source>
</evidence>
<feature type="region of interest" description="Disordered" evidence="5">
    <location>
        <begin position="505"/>
        <end position="597"/>
    </location>
</feature>
<comment type="caution">
    <text evidence="8">The sequence shown here is derived from an EMBL/GenBank/DDBJ whole genome shotgun (WGS) entry which is preliminary data.</text>
</comment>
<evidence type="ECO:0000313" key="9">
    <source>
        <dbReference type="Proteomes" id="UP000215902"/>
    </source>
</evidence>
<name>A0A267FNJ4_9PLAT</name>
<dbReference type="SMART" id="SM00586">
    <property type="entry name" value="ZnF_DBF"/>
    <property type="match status" value="1"/>
</dbReference>
<keyword evidence="2 4" id="KW-0863">Zinc-finger</keyword>
<dbReference type="PANTHER" id="PTHR15375">
    <property type="entry name" value="ACTIVATOR OF S-PHASE KINASE-RELATED"/>
    <property type="match status" value="1"/>
</dbReference>
<sequence>GAEKLQLQPTPPLPSPSPLELSGKRVFFFYEPAGTRRDRQCEAGVQLCGGIVEPFFSKQVDCLITNADLSNKPVAEVLGFGAVAASTPPPRVHGASSRGLLLQRLAAAAKGVADPAAAIVHQASTAAAAGDDTLAKARSLGLRIFKLTDVRDCLRASGHLPPEPADAAGAATGAAAAASSASVTPQFYSGDRVLSLPALVIADPRRQRGPIVSEKLDVVDCFNAAAGSVKENRRPPKIVSPCRGRQRRRNPEPPPPTQPPPQKRRCENCHGAYLDFNSHVTGPRHRQFVATPANFVEIDKVLSDLTPLAEALAVAVPAPAAPAVADAADTAAAEAAVAVPDEATSAKLVADLNWLAASPRAAGKQRSNSAAAVASQCRGRSHSQDIRFLTGRRVSAGAATAAAPLSSRRQLIPKQHRKSAPQVLLPTVVQKKTGGDAAVAMVDNASAADPQQPRAKRPRLDAEAGQQLKSSGAAVSEATEHMAMSNCDLPAFKYPSTASFGRLSRQSDEAAAPVGQRVEAAASSNLDNDVTVPMSDPAWSDPTDPLQQQQLSASRSASSQAGRSNAATAASGVNSSNDNCGLSSPSACHRRHKRQLS</sequence>
<evidence type="ECO:0000256" key="3">
    <source>
        <dbReference type="ARBA" id="ARBA00022833"/>
    </source>
</evidence>
<evidence type="ECO:0000256" key="2">
    <source>
        <dbReference type="ARBA" id="ARBA00022771"/>
    </source>
</evidence>
<dbReference type="GO" id="GO:0031431">
    <property type="term" value="C:Dbf4-dependent protein kinase complex"/>
    <property type="evidence" value="ECO:0007669"/>
    <property type="project" value="TreeGrafter"/>
</dbReference>
<evidence type="ECO:0000313" key="8">
    <source>
        <dbReference type="EMBL" id="PAA75346.1"/>
    </source>
</evidence>
<dbReference type="InterPro" id="IPR051590">
    <property type="entry name" value="Replication_Regulatory_Kinase"/>
</dbReference>
<dbReference type="EMBL" id="NIVC01000948">
    <property type="protein sequence ID" value="PAA74425.1"/>
    <property type="molecule type" value="Genomic_DNA"/>
</dbReference>
<dbReference type="PANTHER" id="PTHR15375:SF26">
    <property type="entry name" value="PROTEIN CHIFFON"/>
    <property type="match status" value="1"/>
</dbReference>
<feature type="compositionally biased region" description="Low complexity" evidence="5">
    <location>
        <begin position="546"/>
        <end position="567"/>
    </location>
</feature>
<feature type="compositionally biased region" description="Basic residues" evidence="5">
    <location>
        <begin position="588"/>
        <end position="597"/>
    </location>
</feature>
<evidence type="ECO:0000256" key="5">
    <source>
        <dbReference type="SAM" id="MobiDB-lite"/>
    </source>
</evidence>
<feature type="compositionally biased region" description="Pro residues" evidence="5">
    <location>
        <begin position="252"/>
        <end position="261"/>
    </location>
</feature>
<organism evidence="8 9">
    <name type="scientific">Macrostomum lignano</name>
    <dbReference type="NCBI Taxonomy" id="282301"/>
    <lineage>
        <taxon>Eukaryota</taxon>
        <taxon>Metazoa</taxon>
        <taxon>Spiralia</taxon>
        <taxon>Lophotrochozoa</taxon>
        <taxon>Platyhelminthes</taxon>
        <taxon>Rhabditophora</taxon>
        <taxon>Macrostomorpha</taxon>
        <taxon>Macrostomida</taxon>
        <taxon>Macrostomidae</taxon>
        <taxon>Macrostomum</taxon>
    </lineage>
</organism>
<dbReference type="GO" id="GO:0043539">
    <property type="term" value="F:protein serine/threonine kinase activator activity"/>
    <property type="evidence" value="ECO:0007669"/>
    <property type="project" value="TreeGrafter"/>
</dbReference>
<keyword evidence="1" id="KW-0479">Metal-binding</keyword>
<evidence type="ECO:0000256" key="4">
    <source>
        <dbReference type="PROSITE-ProRule" id="PRU00600"/>
    </source>
</evidence>
<dbReference type="GO" id="GO:0008270">
    <property type="term" value="F:zinc ion binding"/>
    <property type="evidence" value="ECO:0007669"/>
    <property type="project" value="UniProtKB-KW"/>
</dbReference>
<dbReference type="GO" id="GO:1901987">
    <property type="term" value="P:regulation of cell cycle phase transition"/>
    <property type="evidence" value="ECO:0007669"/>
    <property type="project" value="TreeGrafter"/>
</dbReference>
<dbReference type="Pfam" id="PF07535">
    <property type="entry name" value="zf-DBF"/>
    <property type="match status" value="1"/>
</dbReference>
<feature type="region of interest" description="Disordered" evidence="5">
    <location>
        <begin position="444"/>
        <end position="479"/>
    </location>
</feature>
<dbReference type="EMBL" id="NIVC01000889">
    <property type="protein sequence ID" value="PAA75346.1"/>
    <property type="molecule type" value="Genomic_DNA"/>
</dbReference>
<feature type="compositionally biased region" description="Polar residues" evidence="5">
    <location>
        <begin position="571"/>
        <end position="586"/>
    </location>
</feature>
<evidence type="ECO:0000259" key="6">
    <source>
        <dbReference type="PROSITE" id="PS51265"/>
    </source>
</evidence>
<dbReference type="AlphaFoldDB" id="A0A267FNJ4"/>
<feature type="domain" description="DBF4-type" evidence="6">
    <location>
        <begin position="259"/>
        <end position="308"/>
    </location>
</feature>
<dbReference type="GO" id="GO:0003676">
    <property type="term" value="F:nucleic acid binding"/>
    <property type="evidence" value="ECO:0007669"/>
    <property type="project" value="InterPro"/>
</dbReference>
<dbReference type="Gene3D" id="6.10.250.3410">
    <property type="entry name" value="DBF zinc finger"/>
    <property type="match status" value="1"/>
</dbReference>
<dbReference type="Proteomes" id="UP000215902">
    <property type="component" value="Unassembled WGS sequence"/>
</dbReference>
<gene>
    <name evidence="8" type="ORF">BOX15_Mlig017237g2</name>
    <name evidence="7" type="ORF">BOX15_Mlig017237g3</name>
</gene>
<dbReference type="GO" id="GO:0010571">
    <property type="term" value="P:positive regulation of nuclear cell cycle DNA replication"/>
    <property type="evidence" value="ECO:0007669"/>
    <property type="project" value="TreeGrafter"/>
</dbReference>